<evidence type="ECO:0000259" key="4">
    <source>
        <dbReference type="Pfam" id="PF22725"/>
    </source>
</evidence>
<dbReference type="RefSeq" id="WP_118276934.1">
    <property type="nucleotide sequence ID" value="NZ_AP019695.1"/>
</dbReference>
<comment type="similarity">
    <text evidence="1">Belongs to the Gfo/Idh/MocA family.</text>
</comment>
<dbReference type="Pfam" id="PF01408">
    <property type="entry name" value="GFO_IDH_MocA"/>
    <property type="match status" value="1"/>
</dbReference>
<dbReference type="InterPro" id="IPR000683">
    <property type="entry name" value="Gfo/Idh/MocA-like_OxRdtase_N"/>
</dbReference>
<evidence type="ECO:0000256" key="1">
    <source>
        <dbReference type="ARBA" id="ARBA00010928"/>
    </source>
</evidence>
<accession>A0A6N4TJQ0</accession>
<dbReference type="Pfam" id="PF22725">
    <property type="entry name" value="GFO_IDH_MocA_C3"/>
    <property type="match status" value="1"/>
</dbReference>
<dbReference type="InterPro" id="IPR050984">
    <property type="entry name" value="Gfo/Idh/MocA_domain"/>
</dbReference>
<gene>
    <name evidence="5" type="ORF">Aargi30884_12250</name>
</gene>
<sequence length="324" mass="36822">MNFAILGTGNIAHIMADTIKKMKHPDISLYAVASRNLEKAEAFASKYHIPAAYGSYEELVKDEQIDLIYIATPHSHHYEHAKLCILHHKPVLCEKSFTANAKQAEELLSLAKKQKVFISEAIWTRYMPSRTIIKSIVESKVLGEVHSIQANLGYPIKDVPRMSNPELAGGALLDVGIYTLNFAMMAFGEDVSDVKAHAVMSTQGVDLLDSITLYWKDKKIAVLHASMLTPTDRMGYIYGEDGYLTITNINNPEKIERFNKDHQLIETYTIPSQITGYEYEVLACYDALKENKLECPQMPHHVTLHIMKLMDTIRKQWNMKYPFE</sequence>
<dbReference type="PANTHER" id="PTHR22604">
    <property type="entry name" value="OXIDOREDUCTASES"/>
    <property type="match status" value="1"/>
</dbReference>
<dbReference type="Gene3D" id="3.30.360.10">
    <property type="entry name" value="Dihydrodipicolinate Reductase, domain 2"/>
    <property type="match status" value="1"/>
</dbReference>
<keyword evidence="2" id="KW-0560">Oxidoreductase</keyword>
<dbReference type="InterPro" id="IPR055170">
    <property type="entry name" value="GFO_IDH_MocA-like_dom"/>
</dbReference>
<evidence type="ECO:0000256" key="2">
    <source>
        <dbReference type="ARBA" id="ARBA00023002"/>
    </source>
</evidence>
<proteinExistence type="inferred from homology"/>
<dbReference type="PANTHER" id="PTHR22604:SF105">
    <property type="entry name" value="TRANS-1,2-DIHYDROBENZENE-1,2-DIOL DEHYDROGENASE"/>
    <property type="match status" value="1"/>
</dbReference>
<protein>
    <submittedName>
        <fullName evidence="5">Oxidoreductase</fullName>
    </submittedName>
</protein>
<feature type="domain" description="GFO/IDH/MocA-like oxidoreductase" evidence="4">
    <location>
        <begin position="133"/>
        <end position="244"/>
    </location>
</feature>
<dbReference type="Proteomes" id="UP000464754">
    <property type="component" value="Chromosome"/>
</dbReference>
<dbReference type="AlphaFoldDB" id="A0A6N4TJQ0"/>
<name>A0A6N4TJQ0_9FIRM</name>
<evidence type="ECO:0000313" key="5">
    <source>
        <dbReference type="EMBL" id="BBK22322.1"/>
    </source>
</evidence>
<dbReference type="GO" id="GO:0000166">
    <property type="term" value="F:nucleotide binding"/>
    <property type="evidence" value="ECO:0007669"/>
    <property type="project" value="InterPro"/>
</dbReference>
<evidence type="ECO:0000313" key="6">
    <source>
        <dbReference type="Proteomes" id="UP000464754"/>
    </source>
</evidence>
<reference evidence="6" key="1">
    <citation type="submission" date="2019-05" db="EMBL/GenBank/DDBJ databases">
        <title>Complete genome sequencing of Absiella argi strain JCM 30884.</title>
        <authorList>
            <person name="Sakamoto M."/>
            <person name="Murakami T."/>
            <person name="Mori H."/>
        </authorList>
    </citation>
    <scope>NUCLEOTIDE SEQUENCE [LARGE SCALE GENOMIC DNA]</scope>
    <source>
        <strain evidence="6">JCM 30884</strain>
    </source>
</reference>
<dbReference type="GO" id="GO:0016491">
    <property type="term" value="F:oxidoreductase activity"/>
    <property type="evidence" value="ECO:0007669"/>
    <property type="project" value="UniProtKB-KW"/>
</dbReference>
<keyword evidence="6" id="KW-1185">Reference proteome</keyword>
<dbReference type="SUPFAM" id="SSF55347">
    <property type="entry name" value="Glyceraldehyde-3-phosphate dehydrogenase-like, C-terminal domain"/>
    <property type="match status" value="1"/>
</dbReference>
<feature type="domain" description="Gfo/Idh/MocA-like oxidoreductase N-terminal" evidence="3">
    <location>
        <begin position="1"/>
        <end position="119"/>
    </location>
</feature>
<dbReference type="KEGG" id="aarg:Aargi30884_12250"/>
<organism evidence="5 6">
    <name type="scientific">Amedibacterium intestinale</name>
    <dbReference type="NCBI Taxonomy" id="2583452"/>
    <lineage>
        <taxon>Bacteria</taxon>
        <taxon>Bacillati</taxon>
        <taxon>Bacillota</taxon>
        <taxon>Erysipelotrichia</taxon>
        <taxon>Erysipelotrichales</taxon>
        <taxon>Erysipelotrichaceae</taxon>
        <taxon>Amedibacterium</taxon>
    </lineage>
</organism>
<dbReference type="SUPFAM" id="SSF51735">
    <property type="entry name" value="NAD(P)-binding Rossmann-fold domains"/>
    <property type="match status" value="1"/>
</dbReference>
<dbReference type="EMBL" id="AP019695">
    <property type="protein sequence ID" value="BBK22322.1"/>
    <property type="molecule type" value="Genomic_DNA"/>
</dbReference>
<dbReference type="Gene3D" id="3.40.50.720">
    <property type="entry name" value="NAD(P)-binding Rossmann-like Domain"/>
    <property type="match status" value="1"/>
</dbReference>
<evidence type="ECO:0000259" key="3">
    <source>
        <dbReference type="Pfam" id="PF01408"/>
    </source>
</evidence>
<dbReference type="InterPro" id="IPR036291">
    <property type="entry name" value="NAD(P)-bd_dom_sf"/>
</dbReference>